<evidence type="ECO:0000256" key="1">
    <source>
        <dbReference type="ARBA" id="ARBA00004123"/>
    </source>
</evidence>
<dbReference type="CDD" id="cd00131">
    <property type="entry name" value="PAX"/>
    <property type="match status" value="1"/>
</dbReference>
<feature type="domain" description="Paired" evidence="14">
    <location>
        <begin position="1"/>
        <end position="117"/>
    </location>
</feature>
<dbReference type="InterPro" id="IPR001356">
    <property type="entry name" value="HD"/>
</dbReference>
<dbReference type="PROSITE" id="PS51057">
    <property type="entry name" value="PAIRED_2"/>
    <property type="match status" value="1"/>
</dbReference>
<dbReference type="Pfam" id="PF00292">
    <property type="entry name" value="PAX"/>
    <property type="match status" value="1"/>
</dbReference>
<dbReference type="SMART" id="SM00351">
    <property type="entry name" value="PAX"/>
    <property type="match status" value="1"/>
</dbReference>
<keyword evidence="6 10" id="KW-0238">DNA-binding</keyword>
<evidence type="ECO:0000256" key="2">
    <source>
        <dbReference type="ARBA" id="ARBA00005733"/>
    </source>
</evidence>
<comment type="subcellular location">
    <subcellularLocation>
        <location evidence="1 10 11">Nucleus</location>
    </subcellularLocation>
</comment>
<dbReference type="FunFam" id="1.10.10.10:FF:000003">
    <property type="entry name" value="Paired box protein Pax-6"/>
    <property type="match status" value="1"/>
</dbReference>
<dbReference type="PANTHER" id="PTHR45636">
    <property type="entry name" value="PAIRED BOX PROTEIN PAX-6-RELATED-RELATED"/>
    <property type="match status" value="1"/>
</dbReference>
<protein>
    <recommendedName>
        <fullName evidence="17">Paired box protein Pax-6</fullName>
    </recommendedName>
</protein>
<reference evidence="15" key="1">
    <citation type="submission" date="2019-07" db="EMBL/GenBank/DDBJ databases">
        <title>Annotation for the trematode Paragonimus miyazaki's.</title>
        <authorList>
            <person name="Choi Y.-J."/>
        </authorList>
    </citation>
    <scope>NUCLEOTIDE SEQUENCE</scope>
    <source>
        <strain evidence="15">Japan</strain>
    </source>
</reference>
<dbReference type="AlphaFoldDB" id="A0A8S9Z742"/>
<keyword evidence="16" id="KW-1185">Reference proteome</keyword>
<comment type="similarity">
    <text evidence="2">Belongs to the paired homeobox family.</text>
</comment>
<dbReference type="GO" id="GO:0005634">
    <property type="term" value="C:nucleus"/>
    <property type="evidence" value="ECO:0007669"/>
    <property type="project" value="UniProtKB-SubCell"/>
</dbReference>
<evidence type="ECO:0000256" key="5">
    <source>
        <dbReference type="ARBA" id="ARBA00023015"/>
    </source>
</evidence>
<feature type="region of interest" description="Disordered" evidence="12">
    <location>
        <begin position="620"/>
        <end position="665"/>
    </location>
</feature>
<evidence type="ECO:0000256" key="6">
    <source>
        <dbReference type="ARBA" id="ARBA00023125"/>
    </source>
</evidence>
<accession>A0A8S9Z742</accession>
<evidence type="ECO:0000256" key="3">
    <source>
        <dbReference type="ARBA" id="ARBA00022473"/>
    </source>
</evidence>
<feature type="domain" description="Homeobox" evidence="13">
    <location>
        <begin position="677"/>
        <end position="737"/>
    </location>
</feature>
<dbReference type="SMART" id="SM00389">
    <property type="entry name" value="HOX"/>
    <property type="match status" value="1"/>
</dbReference>
<evidence type="ECO:0000256" key="12">
    <source>
        <dbReference type="SAM" id="MobiDB-lite"/>
    </source>
</evidence>
<evidence type="ECO:0000259" key="14">
    <source>
        <dbReference type="PROSITE" id="PS51057"/>
    </source>
</evidence>
<keyword evidence="3" id="KW-0217">Developmental protein</keyword>
<sequence>MFVNGRPLPDGTRQRIIELAHSGARPCDISRILQVSNGCVSKILCRYYETGSIRPKAIGGSKPRVATNMVVLKIAHYKRECPSIFAWEIRDRLLQEGICTPENIPSVSSINRVLRNVCNETPLSISISSRSMECANGIVRSQVEQHSPLKSALHSRNAVVTGCLTQQNQHQPHSHTVAQQSLPQLQQHMASFDLFHHPQSHELSRTAHRDLSNINTTQQLYPLPLTAHYEALNAANSSRSDRTTHLSPHNHPAAFAAAAAVAAVHNQHHYQPHAHHHGVHSSNSVPSIAQQISANQPSGIGDTLHTQNTMYDTFSNLLHPAAWSSWYNSSGQGPMAFGYGQLTASGALDSTMANRLAGYTDCSVPTGLTTSQRLPVAPLTVSSETLLQEKLQRTTLSNGFSMLNHETSSPPTKRTRSVIQTSHQNGQSFIDTDSCGYAVPNLSATTVCSSNDRTRESLTVDQLFPRPFRNLDVSTDSTRKLKELVASLTEETVFRRVRNDAKRSLVNESNSSSKTTLFQTCETDRDVLKPNDQLLTKQSWPPKTGTSFEHCTDNNTPLKILPERSETNIDQQFVSSIKSASVTIPPYNSNGLSEVIRSDRYLGPAVEDLVSQILPTSRQLHTSGEALEKKPGDVDDFGQSRREDDEMRPLRSNGAMTPSGTVDGEGNDLYASLEESKRTQRSRTAFTSEQVDILEEEFERTHYPDLITREQLAESMLLPESRIQVWFSNRRAKWRRESKDGRKLCISPCSAKPVTQVLSKSIHMTSSLESNASSGIQDDHDLPIGFQRAWNTATEGTKVQIFPSNLEAKNVRNSLDWSNETQPNTELEPVYAEESLRTGYSHKSMTKASNTQSMFNAVDNMCSDLPVGSSNQSNTTIVQSVTSSAVPSDNLKNQAEPARYTDLERPISVGSRTAPTDRINDGEHNQGKAIAPTSMYKTIGDCFPFVQDNYEIGENVTQPCMSDSQYLEAMNFNFQSMQQSSRINTYGEQHGQSLLPLSDKNAVASITYPGVSTDHQQRTWLQTTTDSFCHYGPDSVQSTNWPSLSYPQQSTLSTDSGIASPPLSSAEQSQNFCTVAAAAAAAAAVAAWSGGCGTDPSRAQQRQTFSNMARPIGMLNGIEMGAPQFESSAHPSHSTIDLGHLIAQHSASASVDSTSSPAYCEFSRFFR</sequence>
<keyword evidence="9 10" id="KW-0539">Nucleus</keyword>
<dbReference type="InterPro" id="IPR017970">
    <property type="entry name" value="Homeobox_CS"/>
</dbReference>
<dbReference type="FunFam" id="1.10.10.60:FF:000679">
    <property type="entry name" value="Homeobox protein aristaless"/>
    <property type="match status" value="1"/>
</dbReference>
<dbReference type="PANTHER" id="PTHR45636:SF41">
    <property type="entry name" value="PAIRED BOX PROTEIN PAX-6-RELATED"/>
    <property type="match status" value="1"/>
</dbReference>
<gene>
    <name evidence="15" type="ORF">EG68_03239</name>
</gene>
<evidence type="ECO:0000256" key="9">
    <source>
        <dbReference type="ARBA" id="ARBA00023242"/>
    </source>
</evidence>
<dbReference type="GO" id="GO:0000981">
    <property type="term" value="F:DNA-binding transcription factor activity, RNA polymerase II-specific"/>
    <property type="evidence" value="ECO:0007669"/>
    <property type="project" value="InterPro"/>
</dbReference>
<feature type="DNA-binding region" description="Homeobox" evidence="10">
    <location>
        <begin position="679"/>
        <end position="738"/>
    </location>
</feature>
<keyword evidence="5" id="KW-0805">Transcription regulation</keyword>
<evidence type="ECO:0008006" key="17">
    <source>
        <dbReference type="Google" id="ProtNLM"/>
    </source>
</evidence>
<dbReference type="OrthoDB" id="3225452at2759"/>
<dbReference type="PRINTS" id="PR00027">
    <property type="entry name" value="PAIREDBOX"/>
</dbReference>
<feature type="region of interest" description="Disordered" evidence="12">
    <location>
        <begin position="535"/>
        <end position="557"/>
    </location>
</feature>
<keyword evidence="4" id="KW-0563">Paired box</keyword>
<evidence type="ECO:0000313" key="15">
    <source>
        <dbReference type="EMBL" id="KAF7259588.1"/>
    </source>
</evidence>
<dbReference type="Gene3D" id="1.10.10.10">
    <property type="entry name" value="Winged helix-like DNA-binding domain superfamily/Winged helix DNA-binding domain"/>
    <property type="match status" value="2"/>
</dbReference>
<dbReference type="Proteomes" id="UP000822476">
    <property type="component" value="Unassembled WGS sequence"/>
</dbReference>
<dbReference type="InterPro" id="IPR001523">
    <property type="entry name" value="Paired_dom"/>
</dbReference>
<name>A0A8S9Z742_9TREM</name>
<evidence type="ECO:0000256" key="11">
    <source>
        <dbReference type="RuleBase" id="RU000682"/>
    </source>
</evidence>
<evidence type="ECO:0000256" key="10">
    <source>
        <dbReference type="PROSITE-ProRule" id="PRU00108"/>
    </source>
</evidence>
<evidence type="ECO:0000259" key="13">
    <source>
        <dbReference type="PROSITE" id="PS50071"/>
    </source>
</evidence>
<comment type="caution">
    <text evidence="15">The sequence shown here is derived from an EMBL/GenBank/DDBJ whole genome shotgun (WGS) entry which is preliminary data.</text>
</comment>
<dbReference type="GO" id="GO:0000978">
    <property type="term" value="F:RNA polymerase II cis-regulatory region sequence-specific DNA binding"/>
    <property type="evidence" value="ECO:0007669"/>
    <property type="project" value="TreeGrafter"/>
</dbReference>
<evidence type="ECO:0000256" key="4">
    <source>
        <dbReference type="ARBA" id="ARBA00022724"/>
    </source>
</evidence>
<dbReference type="InterPro" id="IPR043565">
    <property type="entry name" value="PAX_fam"/>
</dbReference>
<dbReference type="Pfam" id="PF00046">
    <property type="entry name" value="Homeodomain"/>
    <property type="match status" value="1"/>
</dbReference>
<organism evidence="15 16">
    <name type="scientific">Paragonimus skrjabini miyazakii</name>
    <dbReference type="NCBI Taxonomy" id="59628"/>
    <lineage>
        <taxon>Eukaryota</taxon>
        <taxon>Metazoa</taxon>
        <taxon>Spiralia</taxon>
        <taxon>Lophotrochozoa</taxon>
        <taxon>Platyhelminthes</taxon>
        <taxon>Trematoda</taxon>
        <taxon>Digenea</taxon>
        <taxon>Plagiorchiida</taxon>
        <taxon>Troglotremata</taxon>
        <taxon>Troglotrematidae</taxon>
        <taxon>Paragonimus</taxon>
    </lineage>
</organism>
<dbReference type="Gene3D" id="1.10.10.60">
    <property type="entry name" value="Homeodomain-like"/>
    <property type="match status" value="1"/>
</dbReference>
<keyword evidence="8" id="KW-0804">Transcription</keyword>
<dbReference type="SUPFAM" id="SSF46689">
    <property type="entry name" value="Homeodomain-like"/>
    <property type="match status" value="2"/>
</dbReference>
<evidence type="ECO:0000313" key="16">
    <source>
        <dbReference type="Proteomes" id="UP000822476"/>
    </source>
</evidence>
<dbReference type="PROSITE" id="PS00027">
    <property type="entry name" value="HOMEOBOX_1"/>
    <property type="match status" value="1"/>
</dbReference>
<dbReference type="CDD" id="cd00086">
    <property type="entry name" value="homeodomain"/>
    <property type="match status" value="1"/>
</dbReference>
<proteinExistence type="inferred from homology"/>
<dbReference type="PROSITE" id="PS50071">
    <property type="entry name" value="HOMEOBOX_2"/>
    <property type="match status" value="1"/>
</dbReference>
<dbReference type="PROSITE" id="PS00034">
    <property type="entry name" value="PAIRED_1"/>
    <property type="match status" value="1"/>
</dbReference>
<evidence type="ECO:0000256" key="8">
    <source>
        <dbReference type="ARBA" id="ARBA00023163"/>
    </source>
</evidence>
<dbReference type="InterPro" id="IPR009057">
    <property type="entry name" value="Homeodomain-like_sf"/>
</dbReference>
<keyword evidence="7 10" id="KW-0371">Homeobox</keyword>
<dbReference type="InterPro" id="IPR036388">
    <property type="entry name" value="WH-like_DNA-bd_sf"/>
</dbReference>
<evidence type="ECO:0000256" key="7">
    <source>
        <dbReference type="ARBA" id="ARBA00023155"/>
    </source>
</evidence>
<dbReference type="EMBL" id="JTDE01001130">
    <property type="protein sequence ID" value="KAF7259588.1"/>
    <property type="molecule type" value="Genomic_DNA"/>
</dbReference>
<feature type="compositionally biased region" description="Basic and acidic residues" evidence="12">
    <location>
        <begin position="626"/>
        <end position="649"/>
    </location>
</feature>
<dbReference type="InterPro" id="IPR043182">
    <property type="entry name" value="PAIRED_DNA-bd_dom"/>
</dbReference>